<feature type="domain" description="PA14" evidence="3">
    <location>
        <begin position="518"/>
        <end position="686"/>
    </location>
</feature>
<dbReference type="PANTHER" id="PTHR31492">
    <property type="entry name" value="M CELL-TYPE AGGLUTINATION PROTEIN MAM3-RELATED"/>
    <property type="match status" value="1"/>
</dbReference>
<dbReference type="InterPro" id="IPR051905">
    <property type="entry name" value="S_pombe_Mam3/Map4"/>
</dbReference>
<comment type="caution">
    <text evidence="4">The sequence shown here is derived from an EMBL/GenBank/DDBJ whole genome shotgun (WGS) entry which is preliminary data.</text>
</comment>
<feature type="domain" description="PA14" evidence="3">
    <location>
        <begin position="305"/>
        <end position="469"/>
    </location>
</feature>
<reference evidence="4 5" key="1">
    <citation type="submission" date="2019-10" db="EMBL/GenBank/DDBJ databases">
        <authorList>
            <person name="Palmer J.M."/>
        </authorList>
    </citation>
    <scope>NUCLEOTIDE SEQUENCE [LARGE SCALE GENOMIC DNA]</scope>
    <source>
        <strain evidence="4 5">TWF730</strain>
    </source>
</reference>
<gene>
    <name evidence="4" type="ORF">TWF730_009138</name>
</gene>
<evidence type="ECO:0000313" key="4">
    <source>
        <dbReference type="EMBL" id="KAK6352308.1"/>
    </source>
</evidence>
<keyword evidence="2" id="KW-0732">Signal</keyword>
<comment type="subcellular location">
    <subcellularLocation>
        <location evidence="1">Cell surface</location>
    </subcellularLocation>
</comment>
<evidence type="ECO:0000313" key="5">
    <source>
        <dbReference type="Proteomes" id="UP001373714"/>
    </source>
</evidence>
<keyword evidence="5" id="KW-1185">Reference proteome</keyword>
<dbReference type="InterPro" id="IPR018871">
    <property type="entry name" value="GLEYA_adhesin_domain"/>
</dbReference>
<dbReference type="PROSITE" id="PS51820">
    <property type="entry name" value="PA14"/>
    <property type="match status" value="2"/>
</dbReference>
<evidence type="ECO:0000256" key="1">
    <source>
        <dbReference type="ARBA" id="ARBA00004241"/>
    </source>
</evidence>
<dbReference type="AlphaFoldDB" id="A0AAV9UXP2"/>
<dbReference type="InterPro" id="IPR037524">
    <property type="entry name" value="PA14/GLEYA"/>
</dbReference>
<protein>
    <recommendedName>
        <fullName evidence="3">PA14 domain-containing protein</fullName>
    </recommendedName>
</protein>
<dbReference type="EMBL" id="JAVHNS010000006">
    <property type="protein sequence ID" value="KAK6352308.1"/>
    <property type="molecule type" value="Genomic_DNA"/>
</dbReference>
<feature type="chain" id="PRO_5043866519" description="PA14 domain-containing protein" evidence="2">
    <location>
        <begin position="20"/>
        <end position="707"/>
    </location>
</feature>
<name>A0AAV9UXP2_9PEZI</name>
<feature type="signal peptide" evidence="2">
    <location>
        <begin position="1"/>
        <end position="19"/>
    </location>
</feature>
<dbReference type="GO" id="GO:0009986">
    <property type="term" value="C:cell surface"/>
    <property type="evidence" value="ECO:0007669"/>
    <property type="project" value="UniProtKB-SubCell"/>
</dbReference>
<proteinExistence type="predicted"/>
<accession>A0AAV9UXP2</accession>
<dbReference type="Pfam" id="PF10528">
    <property type="entry name" value="GLEYA"/>
    <property type="match status" value="2"/>
</dbReference>
<organism evidence="4 5">
    <name type="scientific">Orbilia blumenaviensis</name>
    <dbReference type="NCBI Taxonomy" id="1796055"/>
    <lineage>
        <taxon>Eukaryota</taxon>
        <taxon>Fungi</taxon>
        <taxon>Dikarya</taxon>
        <taxon>Ascomycota</taxon>
        <taxon>Pezizomycotina</taxon>
        <taxon>Orbiliomycetes</taxon>
        <taxon>Orbiliales</taxon>
        <taxon>Orbiliaceae</taxon>
        <taxon>Orbilia</taxon>
    </lineage>
</organism>
<sequence>MRFSTAVTFLAALAEVAFGQNSCGATSADCPTIRSNIASISSCSSYFTQNSIKTSTCYTSTVLTTKYNLTITETKTFYATTSLIATTVVRFTTNLGADTVTYRPTTTDTVTATAYDTATVTGIVTSTITSLSTSTVISTTTVTRTGYPPASSASSTATVVAKLRKRAVTVPGPCSCFLFTSTVRTRAAYEFPTATTTITISTTIVATSTSAVTTSSTLTIRGGVVTATSWVTSSVTITQTVPTTKVLGITTAITQPATTVITSYVTEYTYIPPTTPNNTCTDAVGLEVGLYDNRYRLPEAGSNTTDYPDFNPVWFRTLNPYRTNQTSDIGLVFEGDEIEYANFHPYGMAAKVFTYSNNTKGVEYVLNHRGYFYAPKAETYSFRISSANDGAWVWVGEKARLTWTRENADAKSVREGGMGPADTFNIELAAGSYTPIRIMFANGLKIGNFRFSIKDSTGTTYATTGSQSEYLVSYSCDRPQEVPKFVAFGAEQVGGIGAPDTSCDNVGTEVAIYRNPYGGGGGANYSNFIPESYKYTLQPYGAKIVGAWGVRWGTGTEGTHPFGFNPPQDPLEYTLNWRGYFYVPRSGTYNFRLYSCDNYCAVWTGDKAKAGWARANQDLSAFHRSAGATPVPEAPQETSMKLELIGGTYLPVRVMLGNYAGPGSLWLDIWDSNDYYWFRTSTPTPHLVRFSCDKSVGRFQNPFGEEE</sequence>
<dbReference type="Gene3D" id="2.60.120.1560">
    <property type="match status" value="2"/>
</dbReference>
<dbReference type="Proteomes" id="UP001373714">
    <property type="component" value="Unassembled WGS sequence"/>
</dbReference>
<evidence type="ECO:0000256" key="2">
    <source>
        <dbReference type="SAM" id="SignalP"/>
    </source>
</evidence>
<evidence type="ECO:0000259" key="3">
    <source>
        <dbReference type="PROSITE" id="PS51820"/>
    </source>
</evidence>
<dbReference type="PANTHER" id="PTHR31492:SF14">
    <property type="entry name" value="M CELL-TYPE AGGLUTINATION PROTEIN MAM3-RELATED"/>
    <property type="match status" value="1"/>
</dbReference>